<reference evidence="2 3" key="1">
    <citation type="submission" date="2020-03" db="EMBL/GenBank/DDBJ databases">
        <title>Complete genome sequence of Monaibacterium sp. ALG8 with diverse plasmids.</title>
        <authorList>
            <person name="Sun C."/>
        </authorList>
    </citation>
    <scope>NUCLEOTIDE SEQUENCE [LARGE SCALE GENOMIC DNA]</scope>
    <source>
        <strain evidence="2 3">ALG8</strain>
    </source>
</reference>
<proteinExistence type="predicted"/>
<dbReference type="Proteomes" id="UP000500791">
    <property type="component" value="Chromosome"/>
</dbReference>
<name>A0A6G7VMW6_9RHOB</name>
<dbReference type="GO" id="GO:0032259">
    <property type="term" value="P:methylation"/>
    <property type="evidence" value="ECO:0007669"/>
    <property type="project" value="UniProtKB-KW"/>
</dbReference>
<keyword evidence="2" id="KW-0489">Methyltransferase</keyword>
<dbReference type="RefSeq" id="WP_166192070.1">
    <property type="nucleotide sequence ID" value="NZ_CP049811.1"/>
</dbReference>
<evidence type="ECO:0000313" key="2">
    <source>
        <dbReference type="EMBL" id="QIK41389.1"/>
    </source>
</evidence>
<dbReference type="InterPro" id="IPR041698">
    <property type="entry name" value="Methyltransf_25"/>
</dbReference>
<feature type="domain" description="Methyltransferase" evidence="1">
    <location>
        <begin position="57"/>
        <end position="125"/>
    </location>
</feature>
<dbReference type="EMBL" id="CP049811">
    <property type="protein sequence ID" value="QIK41389.1"/>
    <property type="molecule type" value="Genomic_DNA"/>
</dbReference>
<evidence type="ECO:0000259" key="1">
    <source>
        <dbReference type="Pfam" id="PF13649"/>
    </source>
</evidence>
<dbReference type="Gene3D" id="3.40.50.150">
    <property type="entry name" value="Vaccinia Virus protein VP39"/>
    <property type="match status" value="1"/>
</dbReference>
<dbReference type="KEGG" id="mon:G8E03_11785"/>
<sequence>MAKKFFEEVYTLEGDARDLYAQWATSYDEEVTQNGYVTPERCAVALREAGADPAQPVLDLGCGTGLGGLALKLAGFETVDGVDLTPQMVDQARERGIYRNLSVGDADDAMQGQSYHSVSAIGLFSPGHAPASLIDTVLQALPHDGLFVFSLNDHALADKSYIGRIMAWVDAGAARCLLREHGEHMPGQNVGATIYVLQKS</sequence>
<keyword evidence="2" id="KW-0808">Transferase</keyword>
<dbReference type="AlphaFoldDB" id="A0A6G7VMW6"/>
<dbReference type="InterPro" id="IPR029063">
    <property type="entry name" value="SAM-dependent_MTases_sf"/>
</dbReference>
<accession>A0A6G7VMW6</accession>
<protein>
    <submittedName>
        <fullName evidence="2">Methyltransferase domain-containing protein</fullName>
    </submittedName>
</protein>
<evidence type="ECO:0000313" key="3">
    <source>
        <dbReference type="Proteomes" id="UP000500791"/>
    </source>
</evidence>
<dbReference type="Pfam" id="PF13649">
    <property type="entry name" value="Methyltransf_25"/>
    <property type="match status" value="1"/>
</dbReference>
<dbReference type="SUPFAM" id="SSF53335">
    <property type="entry name" value="S-adenosyl-L-methionine-dependent methyltransferases"/>
    <property type="match status" value="1"/>
</dbReference>
<keyword evidence="3" id="KW-1185">Reference proteome</keyword>
<gene>
    <name evidence="2" type="ORF">G8E03_11785</name>
</gene>
<organism evidence="2 3">
    <name type="scientific">Pontivivens nitratireducens</name>
    <dbReference type="NCBI Taxonomy" id="2758038"/>
    <lineage>
        <taxon>Bacteria</taxon>
        <taxon>Pseudomonadati</taxon>
        <taxon>Pseudomonadota</taxon>
        <taxon>Alphaproteobacteria</taxon>
        <taxon>Rhodobacterales</taxon>
        <taxon>Paracoccaceae</taxon>
        <taxon>Pontivivens</taxon>
    </lineage>
</organism>
<dbReference type="GO" id="GO:0008168">
    <property type="term" value="F:methyltransferase activity"/>
    <property type="evidence" value="ECO:0007669"/>
    <property type="project" value="UniProtKB-KW"/>
</dbReference>